<keyword evidence="3" id="KW-1185">Reference proteome</keyword>
<dbReference type="EMBL" id="KQ980824">
    <property type="protein sequence ID" value="KYN12605.1"/>
    <property type="molecule type" value="Genomic_DNA"/>
</dbReference>
<sequence length="188" mass="21721">MLLQLESISSAFNAFEAIQTSSSVAKEGEGMEIDSSGNYERERERLRRRGTWRKERRRLRRPDRFERESLTFGMRTIGARAHPGSPTWGSDQQTWLKVGIKVSQNYDRFSASRRLNDVLPIGRKLRDTSRPSFVSVKQPSFPSKRRQFLPRSRPRHSTLLARYSRPTSRARARTHARDLSCAGVPALF</sequence>
<evidence type="ECO:0000313" key="2">
    <source>
        <dbReference type="EMBL" id="KYN12605.1"/>
    </source>
</evidence>
<dbReference type="AlphaFoldDB" id="A0A195DI86"/>
<feature type="compositionally biased region" description="Basic residues" evidence="1">
    <location>
        <begin position="143"/>
        <end position="156"/>
    </location>
</feature>
<dbReference type="Proteomes" id="UP000078492">
    <property type="component" value="Unassembled WGS sequence"/>
</dbReference>
<accession>A0A195DI86</accession>
<name>A0A195DI86_9HYME</name>
<gene>
    <name evidence="2" type="ORF">ALC57_15332</name>
</gene>
<feature type="region of interest" description="Disordered" evidence="1">
    <location>
        <begin position="133"/>
        <end position="156"/>
    </location>
</feature>
<reference evidence="2 3" key="1">
    <citation type="submission" date="2015-09" db="EMBL/GenBank/DDBJ databases">
        <title>Trachymyrmex cornetzi WGS genome.</title>
        <authorList>
            <person name="Nygaard S."/>
            <person name="Hu H."/>
            <person name="Boomsma J."/>
            <person name="Zhang G."/>
        </authorList>
    </citation>
    <scope>NUCLEOTIDE SEQUENCE [LARGE SCALE GENOMIC DNA]</scope>
    <source>
        <strain evidence="2">Tcor2-1</strain>
        <tissue evidence="2">Whole body</tissue>
    </source>
</reference>
<evidence type="ECO:0000256" key="1">
    <source>
        <dbReference type="SAM" id="MobiDB-lite"/>
    </source>
</evidence>
<organism evidence="2 3">
    <name type="scientific">Trachymyrmex cornetzi</name>
    <dbReference type="NCBI Taxonomy" id="471704"/>
    <lineage>
        <taxon>Eukaryota</taxon>
        <taxon>Metazoa</taxon>
        <taxon>Ecdysozoa</taxon>
        <taxon>Arthropoda</taxon>
        <taxon>Hexapoda</taxon>
        <taxon>Insecta</taxon>
        <taxon>Pterygota</taxon>
        <taxon>Neoptera</taxon>
        <taxon>Endopterygota</taxon>
        <taxon>Hymenoptera</taxon>
        <taxon>Apocrita</taxon>
        <taxon>Aculeata</taxon>
        <taxon>Formicoidea</taxon>
        <taxon>Formicidae</taxon>
        <taxon>Myrmicinae</taxon>
        <taxon>Trachymyrmex</taxon>
    </lineage>
</organism>
<proteinExistence type="predicted"/>
<protein>
    <submittedName>
        <fullName evidence="2">Uncharacterized protein</fullName>
    </submittedName>
</protein>
<evidence type="ECO:0000313" key="3">
    <source>
        <dbReference type="Proteomes" id="UP000078492"/>
    </source>
</evidence>